<comment type="caution">
    <text evidence="7">The sequence shown here is derived from an EMBL/GenBank/DDBJ whole genome shotgun (WGS) entry which is preliminary data.</text>
</comment>
<dbReference type="EMBL" id="CAJVAS010000001">
    <property type="protein sequence ID" value="CAG7600899.1"/>
    <property type="molecule type" value="Genomic_DNA"/>
</dbReference>
<gene>
    <name evidence="7" type="ORF">PAESOLCIP111_00436</name>
</gene>
<keyword evidence="5" id="KW-0449">Lipoprotein</keyword>
<proteinExistence type="predicted"/>
<dbReference type="PANTHER" id="PTHR43649">
    <property type="entry name" value="ARABINOSE-BINDING PROTEIN-RELATED"/>
    <property type="match status" value="1"/>
</dbReference>
<evidence type="ECO:0008006" key="9">
    <source>
        <dbReference type="Google" id="ProtNLM"/>
    </source>
</evidence>
<protein>
    <recommendedName>
        <fullName evidence="9">Extracellular solute-binding protein</fullName>
    </recommendedName>
</protein>
<evidence type="ECO:0000256" key="4">
    <source>
        <dbReference type="ARBA" id="ARBA00023139"/>
    </source>
</evidence>
<evidence type="ECO:0000256" key="6">
    <source>
        <dbReference type="SAM" id="SignalP"/>
    </source>
</evidence>
<keyword evidence="8" id="KW-1185">Reference proteome</keyword>
<dbReference type="InterPro" id="IPR006059">
    <property type="entry name" value="SBP"/>
</dbReference>
<keyword evidence="2 6" id="KW-0732">Signal</keyword>
<evidence type="ECO:0000313" key="8">
    <source>
        <dbReference type="Proteomes" id="UP000693672"/>
    </source>
</evidence>
<evidence type="ECO:0000313" key="7">
    <source>
        <dbReference type="EMBL" id="CAG7600899.1"/>
    </source>
</evidence>
<evidence type="ECO:0000256" key="3">
    <source>
        <dbReference type="ARBA" id="ARBA00023136"/>
    </source>
</evidence>
<dbReference type="RefSeq" id="WP_218090243.1">
    <property type="nucleotide sequence ID" value="NZ_CAJVAS010000001.1"/>
</dbReference>
<dbReference type="PANTHER" id="PTHR43649:SF33">
    <property type="entry name" value="POLYGALACTURONAN_RHAMNOGALACTURONAN-BINDING PROTEIN YTCQ"/>
    <property type="match status" value="1"/>
</dbReference>
<evidence type="ECO:0000256" key="2">
    <source>
        <dbReference type="ARBA" id="ARBA00022729"/>
    </source>
</evidence>
<accession>A0A916JST7</accession>
<dbReference type="AlphaFoldDB" id="A0A916JST7"/>
<evidence type="ECO:0000256" key="5">
    <source>
        <dbReference type="ARBA" id="ARBA00023288"/>
    </source>
</evidence>
<dbReference type="InterPro" id="IPR050490">
    <property type="entry name" value="Bact_solute-bd_prot1"/>
</dbReference>
<organism evidence="7 8">
    <name type="scientific">Paenibacillus solanacearum</name>
    <dbReference type="NCBI Taxonomy" id="2048548"/>
    <lineage>
        <taxon>Bacteria</taxon>
        <taxon>Bacillati</taxon>
        <taxon>Bacillota</taxon>
        <taxon>Bacilli</taxon>
        <taxon>Bacillales</taxon>
        <taxon>Paenibacillaceae</taxon>
        <taxon>Paenibacillus</taxon>
    </lineage>
</organism>
<dbReference type="Pfam" id="PF01547">
    <property type="entry name" value="SBP_bac_1"/>
    <property type="match status" value="1"/>
</dbReference>
<sequence>MKRTWTRTTAAIGMSAMLLTAGLAGCSNDDKQPSNGLEAPSANMNETGLPIVKTPITLKVWTPMQAPASQFISSYAQNEVYQELEKRTGIKIEFIHPPQGQEKEAFNLMIASGDFPDIITGAGRYIGGEDKGVRDGVFTDLTPYIEKYAPDYYKLVNSDAETKREATNDAGKFPAFYMVKPKQDAPFRRIMLKEDMLKAVNMDVPRTIADYEKLFKAIKDTKSIAPYIMKDNGMEEQFIGPYGILDGFYLKDGKNVAFGQMQPQFKEYLTLMNKWFKEGYINKDFAGLKNQQAQALFDSGKAAMLVDAVVATFNRGVQLKQSNVPAPYPRLKAGDKVHYQPADWPLPGQGQETVIASSSKYKAEAVRWLNYAYSKEGAMLYNYGIEGKTYNLVNGVPKYTDYILNHPKYGTDNANYILRVHFAPKLMYTDVEANPNLAKSPASAEVRQKWSDDKDVDSSLRLPPIRMTSEETDKRAKIMNEVNTYSDEMVLKFILGAEPLSKFDEYVSQLKKLGIEEAVTITQAAFNRYTSKK</sequence>
<evidence type="ECO:0000256" key="1">
    <source>
        <dbReference type="ARBA" id="ARBA00022475"/>
    </source>
</evidence>
<dbReference type="PROSITE" id="PS51257">
    <property type="entry name" value="PROKAR_LIPOPROTEIN"/>
    <property type="match status" value="1"/>
</dbReference>
<feature type="chain" id="PRO_5036744569" description="Extracellular solute-binding protein" evidence="6">
    <location>
        <begin position="27"/>
        <end position="533"/>
    </location>
</feature>
<name>A0A916JST7_9BACL</name>
<dbReference type="Proteomes" id="UP000693672">
    <property type="component" value="Unassembled WGS sequence"/>
</dbReference>
<keyword evidence="4" id="KW-0564">Palmitate</keyword>
<keyword evidence="1" id="KW-1003">Cell membrane</keyword>
<reference evidence="7" key="1">
    <citation type="submission" date="2021-06" db="EMBL/GenBank/DDBJ databases">
        <authorList>
            <person name="Criscuolo A."/>
        </authorList>
    </citation>
    <scope>NUCLEOTIDE SEQUENCE</scope>
    <source>
        <strain evidence="7">CIP111600</strain>
    </source>
</reference>
<feature type="signal peptide" evidence="6">
    <location>
        <begin position="1"/>
        <end position="26"/>
    </location>
</feature>
<keyword evidence="3" id="KW-0472">Membrane</keyword>